<feature type="region of interest" description="Disordered" evidence="2">
    <location>
        <begin position="1330"/>
        <end position="1356"/>
    </location>
</feature>
<protein>
    <submittedName>
        <fullName evidence="3">Uncharacterized protein</fullName>
    </submittedName>
</protein>
<comment type="caution">
    <text evidence="3">The sequence shown here is derived from an EMBL/GenBank/DDBJ whole genome shotgun (WGS) entry which is preliminary data.</text>
</comment>
<feature type="region of interest" description="Disordered" evidence="2">
    <location>
        <begin position="946"/>
        <end position="974"/>
    </location>
</feature>
<accession>A0AA38SYE3</accession>
<reference evidence="3" key="1">
    <citation type="submission" date="2023-03" db="EMBL/GenBank/DDBJ databases">
        <title>Chromosome-scale reference genome and RAD-based genetic map of yellow starthistle (Centaurea solstitialis) reveal putative structural variation and QTLs associated with invader traits.</title>
        <authorList>
            <person name="Reatini B."/>
            <person name="Cang F.A."/>
            <person name="Jiang Q."/>
            <person name="Mckibben M.T.W."/>
            <person name="Barker M.S."/>
            <person name="Rieseberg L.H."/>
            <person name="Dlugosch K.M."/>
        </authorList>
    </citation>
    <scope>NUCLEOTIDE SEQUENCE</scope>
    <source>
        <strain evidence="3">CAN-66</strain>
        <tissue evidence="3">Leaf</tissue>
    </source>
</reference>
<sequence length="1472" mass="166209">MSKEILGIGSETCPPVLVMGEYQQWKRRMIHFLDMLDGNLMKSIREGPIRPTVTVAAVPKTDTCPELPSYVVEKPVEMFNPEQRARHLVDKRALTLLIMALPNDMYARVDSLTNARDVWLEIEQQMQGGDTALESQKESALNAYEGFKARETESLTESYQRLNAFVNDLRRLGIEKSKYEVNVKFLKNLTPAWQNLAINLQLSRNLGIMGLHDLFSMMVQHEEFITGGKFKNTVDPLALAAVPCAGSISAPIPRPSEDVLRLAPPTSGDLPPIPGYVTEVEHLMMVTSYTTQNDRLSAQVRDQAAQIELLQQRIRELEAVCRSQAQPSKRRHDDPDDSAPGPHEGEVQAAKRLRTDLQSGSGSGSSAPAPGSLAAPSSAPTDFEAAEAPYVDFETEDIPDMGSWRYERIPEGESVQFPQMTDTAQIDAVIPEAAPTDPSEFQIPEAARKILRSLAQSLRVYLKGDDLVKDPDYANLLSALKFPTPEAPRTVHSTDPETDAPTIIQLNWNHSIIFRPFLEETFTRIYQQEKLHAWSRKVYFGISHIKNKRRRTAYVHQRMCNWATHGRQRIRRRFIKVTAMRPYRHGHQLFLEYDVRMYGTGVPRGELQNWTFTEADLDRVHLEDLLTIIKYLQGPILRPEHYRDGTEILKKYVRHAISLARVTDYQLAIESRQPKVNLLRPNLLVPGIDAYTPYLPTRIPEHGVLYLTRKKKERRFMRFGELSRFCDGTLLYVYNGMQSRLLADQVPSRRIIDGKGKLLEAMRLIEKKLKERMMYRRAEAAMQMRARIIGEWEEYLQMSKDNTAAAPAPTGVTITIPCLDAIHDKVSQVATSSSSLQASVDDLKATALPALSTAVNDNSTSTTNFQQIVVQRLDAQETGLRALQEKVAELATVVNSLTTAPPPPPSFTAADRDLLQSLLSSSFINRKLNTDMASLLQRSISTAALQQAPVEGRDSRETIPFIPPPPTGEPTNKGERTRRMKMMMKMMMKTTISSSRRFQPQRPLQGLHNLRGRTPVHLDVNFGSVTGEIIRLMENGPSEQTRAELRRMTFRVTPLNPESIPSKPTRFNPEASSSRTPEIRAPPETICLSSDDEFISDDFSTPASSPRSPPSNSPRSEGENYPDNSAIVNRDGRLDAVIERLESTRVKIPLRTSWDSEFAYLSQEEYNAVVEAQEEHNKKQKEAFLSAQAARRLASDFVEEDAEISADPVLAQKAALKVFNRNAEALSEEVNTELDWCRDRLHLRKHGAAISGIHLSRTRGKRAKTWITVKRSGVKDVQHTLDKLERYNLSEWNEIRSLLPKANRNYRAEVEEVINGLIARIRRTTEIPDDLLQPSSALPQPPVRRSAGASTRRPTPWMPRMVVKPLDLSMLDLSLPPGVSLSEGQVIREPVHGICVSDNSKILRFQRFSELHKAPYEHLVSVLFTAQRDKKNQDNKEIIRTVRAILDHRLAYSNTPVPIVVKTEEFSEDSDS</sequence>
<feature type="region of interest" description="Disordered" evidence="2">
    <location>
        <begin position="1052"/>
        <end position="1128"/>
    </location>
</feature>
<proteinExistence type="predicted"/>
<feature type="compositionally biased region" description="Low complexity" evidence="2">
    <location>
        <begin position="1097"/>
        <end position="1106"/>
    </location>
</feature>
<evidence type="ECO:0000313" key="3">
    <source>
        <dbReference type="EMBL" id="KAJ9545036.1"/>
    </source>
</evidence>
<name>A0AA38SYE3_9ASTR</name>
<feature type="region of interest" description="Disordered" evidence="2">
    <location>
        <begin position="322"/>
        <end position="379"/>
    </location>
</feature>
<feature type="compositionally biased region" description="Low complexity" evidence="2">
    <location>
        <begin position="364"/>
        <end position="379"/>
    </location>
</feature>
<evidence type="ECO:0000256" key="1">
    <source>
        <dbReference type="SAM" id="Coils"/>
    </source>
</evidence>
<dbReference type="Pfam" id="PF14223">
    <property type="entry name" value="Retrotran_gag_2"/>
    <property type="match status" value="1"/>
</dbReference>
<feature type="coiled-coil region" evidence="1">
    <location>
        <begin position="293"/>
        <end position="320"/>
    </location>
</feature>
<keyword evidence="1" id="KW-0175">Coiled coil</keyword>
<dbReference type="Proteomes" id="UP001172457">
    <property type="component" value="Chromosome 6"/>
</dbReference>
<gene>
    <name evidence="3" type="ORF">OSB04_024743</name>
</gene>
<dbReference type="EMBL" id="JARYMX010000006">
    <property type="protein sequence ID" value="KAJ9545036.1"/>
    <property type="molecule type" value="Genomic_DNA"/>
</dbReference>
<organism evidence="3 4">
    <name type="scientific">Centaurea solstitialis</name>
    <name type="common">yellow star-thistle</name>
    <dbReference type="NCBI Taxonomy" id="347529"/>
    <lineage>
        <taxon>Eukaryota</taxon>
        <taxon>Viridiplantae</taxon>
        <taxon>Streptophyta</taxon>
        <taxon>Embryophyta</taxon>
        <taxon>Tracheophyta</taxon>
        <taxon>Spermatophyta</taxon>
        <taxon>Magnoliopsida</taxon>
        <taxon>eudicotyledons</taxon>
        <taxon>Gunneridae</taxon>
        <taxon>Pentapetalae</taxon>
        <taxon>asterids</taxon>
        <taxon>campanulids</taxon>
        <taxon>Asterales</taxon>
        <taxon>Asteraceae</taxon>
        <taxon>Carduoideae</taxon>
        <taxon>Cardueae</taxon>
        <taxon>Centaureinae</taxon>
        <taxon>Centaurea</taxon>
    </lineage>
</organism>
<keyword evidence="4" id="KW-1185">Reference proteome</keyword>
<evidence type="ECO:0000313" key="4">
    <source>
        <dbReference type="Proteomes" id="UP001172457"/>
    </source>
</evidence>
<evidence type="ECO:0000256" key="2">
    <source>
        <dbReference type="SAM" id="MobiDB-lite"/>
    </source>
</evidence>